<dbReference type="Proteomes" id="UP000095286">
    <property type="component" value="Unplaced"/>
</dbReference>
<organism evidence="1 2">
    <name type="scientific">Rhabditophanes sp. KR3021</name>
    <dbReference type="NCBI Taxonomy" id="114890"/>
    <lineage>
        <taxon>Eukaryota</taxon>
        <taxon>Metazoa</taxon>
        <taxon>Ecdysozoa</taxon>
        <taxon>Nematoda</taxon>
        <taxon>Chromadorea</taxon>
        <taxon>Rhabditida</taxon>
        <taxon>Tylenchina</taxon>
        <taxon>Panagrolaimomorpha</taxon>
        <taxon>Strongyloidoidea</taxon>
        <taxon>Alloionematidae</taxon>
        <taxon>Rhabditophanes</taxon>
    </lineage>
</organism>
<sequence>MVGGRPANGFKPIPKDYKPLNLDEDTHVFDNRIDHFNDFNKNTFEQNYWFNSDNYKPGGPSFLMLGGESRQNNFWTAVPDLEWAKLASQQNAIMFNLEHRYYGESNPTPDMSTGNLRYLSSRQALADVAAFIKAMNTDSRFNLTDNVKWVTFGGSYSGSLAVWMRELYPELVYAAVGSSAPVNAVVDFYQYLDGIQATLTSYNPLCASDLSAGLAQVSDGINNGEFRNVQSVENACAFHLRKSSTPLKNLQDVVFWFRTLQFDGGSCVYNNYTDYIQNLQQTVLDEDVSDARAWLYQCCTEFGFFQSTDADATKFWGNVMDVNFNTQQCAQIFVPTITNASIYNNVKKTNTHYGGASKFRGTRVITPNGSWDPWNTLGLLTPSKNNQVLPVPMTGTCHCEDMYMSGESDPQSLVDGRNLIATTLNEWLNPA</sequence>
<dbReference type="WBParaSite" id="RSKR_0001057100.1">
    <property type="protein sequence ID" value="RSKR_0001057100.1"/>
    <property type="gene ID" value="RSKR_0001057100"/>
</dbReference>
<accession>A0AC35UEN3</accession>
<evidence type="ECO:0000313" key="2">
    <source>
        <dbReference type="WBParaSite" id="RSKR_0001057100.1"/>
    </source>
</evidence>
<reference evidence="2" key="1">
    <citation type="submission" date="2016-11" db="UniProtKB">
        <authorList>
            <consortium name="WormBaseParasite"/>
        </authorList>
    </citation>
    <scope>IDENTIFICATION</scope>
    <source>
        <strain evidence="2">KR3021</strain>
    </source>
</reference>
<proteinExistence type="predicted"/>
<evidence type="ECO:0000313" key="1">
    <source>
        <dbReference type="Proteomes" id="UP000095286"/>
    </source>
</evidence>
<name>A0AC35UEN3_9BILA</name>
<protein>
    <submittedName>
        <fullName evidence="2">Serine protease K12H4.7</fullName>
    </submittedName>
</protein>